<name>A0A6A6JXX9_WESOR</name>
<dbReference type="EMBL" id="ML986485">
    <property type="protein sequence ID" value="KAF2279889.1"/>
    <property type="molecule type" value="Genomic_DNA"/>
</dbReference>
<dbReference type="GeneID" id="54546093"/>
<evidence type="ECO:0000313" key="2">
    <source>
        <dbReference type="Proteomes" id="UP000800097"/>
    </source>
</evidence>
<protein>
    <submittedName>
        <fullName evidence="1">Uncharacterized protein</fullName>
    </submittedName>
</protein>
<sequence length="76" mass="8614">MWRKPLLATVYLYTAICRARSILQHLNPSVLSCRSCGHRFGRMFIHSTLVLLEPPMTTPVPTCAVGWTYVHSTVVQ</sequence>
<accession>A0A6A6JXX9</accession>
<dbReference type="AlphaFoldDB" id="A0A6A6JXX9"/>
<evidence type="ECO:0000313" key="1">
    <source>
        <dbReference type="EMBL" id="KAF2279889.1"/>
    </source>
</evidence>
<dbReference type="Proteomes" id="UP000800097">
    <property type="component" value="Unassembled WGS sequence"/>
</dbReference>
<dbReference type="PROSITE" id="PS51257">
    <property type="entry name" value="PROKAR_LIPOPROTEIN"/>
    <property type="match status" value="1"/>
</dbReference>
<proteinExistence type="predicted"/>
<keyword evidence="2" id="KW-1185">Reference proteome</keyword>
<organism evidence="1 2">
    <name type="scientific">Westerdykella ornata</name>
    <dbReference type="NCBI Taxonomy" id="318751"/>
    <lineage>
        <taxon>Eukaryota</taxon>
        <taxon>Fungi</taxon>
        <taxon>Dikarya</taxon>
        <taxon>Ascomycota</taxon>
        <taxon>Pezizomycotina</taxon>
        <taxon>Dothideomycetes</taxon>
        <taxon>Pleosporomycetidae</taxon>
        <taxon>Pleosporales</taxon>
        <taxon>Sporormiaceae</taxon>
        <taxon>Westerdykella</taxon>
    </lineage>
</organism>
<reference evidence="1" key="1">
    <citation type="journal article" date="2020" name="Stud. Mycol.">
        <title>101 Dothideomycetes genomes: a test case for predicting lifestyles and emergence of pathogens.</title>
        <authorList>
            <person name="Haridas S."/>
            <person name="Albert R."/>
            <person name="Binder M."/>
            <person name="Bloem J."/>
            <person name="Labutti K."/>
            <person name="Salamov A."/>
            <person name="Andreopoulos B."/>
            <person name="Baker S."/>
            <person name="Barry K."/>
            <person name="Bills G."/>
            <person name="Bluhm B."/>
            <person name="Cannon C."/>
            <person name="Castanera R."/>
            <person name="Culley D."/>
            <person name="Daum C."/>
            <person name="Ezra D."/>
            <person name="Gonzalez J."/>
            <person name="Henrissat B."/>
            <person name="Kuo A."/>
            <person name="Liang C."/>
            <person name="Lipzen A."/>
            <person name="Lutzoni F."/>
            <person name="Magnuson J."/>
            <person name="Mondo S."/>
            <person name="Nolan M."/>
            <person name="Ohm R."/>
            <person name="Pangilinan J."/>
            <person name="Park H.-J."/>
            <person name="Ramirez L."/>
            <person name="Alfaro M."/>
            <person name="Sun H."/>
            <person name="Tritt A."/>
            <person name="Yoshinaga Y."/>
            <person name="Zwiers L.-H."/>
            <person name="Turgeon B."/>
            <person name="Goodwin S."/>
            <person name="Spatafora J."/>
            <person name="Crous P."/>
            <person name="Grigoriev I."/>
        </authorList>
    </citation>
    <scope>NUCLEOTIDE SEQUENCE</scope>
    <source>
        <strain evidence="1">CBS 379.55</strain>
    </source>
</reference>
<gene>
    <name evidence="1" type="ORF">EI97DRAFT_104770</name>
</gene>
<dbReference type="RefSeq" id="XP_033657428.1">
    <property type="nucleotide sequence ID" value="XM_033792918.1"/>
</dbReference>